<dbReference type="SUPFAM" id="SSF53335">
    <property type="entry name" value="S-adenosyl-L-methionine-dependent methyltransferases"/>
    <property type="match status" value="1"/>
</dbReference>
<accession>A0A7J7ELH4</accession>
<keyword evidence="5" id="KW-0963">Cytoplasm</keyword>
<dbReference type="GO" id="GO:0032259">
    <property type="term" value="P:methylation"/>
    <property type="evidence" value="ECO:0007669"/>
    <property type="project" value="UniProtKB-KW"/>
</dbReference>
<dbReference type="Proteomes" id="UP000551758">
    <property type="component" value="Unassembled WGS sequence"/>
</dbReference>
<dbReference type="Gene3D" id="3.40.50.150">
    <property type="entry name" value="Vaccinia Virus protein VP39"/>
    <property type="match status" value="1"/>
</dbReference>
<dbReference type="EMBL" id="JACDTQ010002688">
    <property type="protein sequence ID" value="KAF5916609.1"/>
    <property type="molecule type" value="Genomic_DNA"/>
</dbReference>
<dbReference type="AlphaFoldDB" id="A0A7J7ELH4"/>
<protein>
    <recommendedName>
        <fullName evidence="15">Histidine protein methyltransferase 1 homolog</fullName>
        <ecNumber evidence="3">2.1.1.85</ecNumber>
    </recommendedName>
    <alternativeName>
        <fullName evidence="16">Methyltransferase-like protein 18</fullName>
    </alternativeName>
</protein>
<name>A0A7J7ELH4_DICBM</name>
<keyword evidence="10" id="KW-0539">Nucleus</keyword>
<organism evidence="18 19">
    <name type="scientific">Diceros bicornis minor</name>
    <name type="common">South-central black rhinoceros</name>
    <dbReference type="NCBI Taxonomy" id="77932"/>
    <lineage>
        <taxon>Eukaryota</taxon>
        <taxon>Metazoa</taxon>
        <taxon>Chordata</taxon>
        <taxon>Craniata</taxon>
        <taxon>Vertebrata</taxon>
        <taxon>Euteleostomi</taxon>
        <taxon>Mammalia</taxon>
        <taxon>Eutheria</taxon>
        <taxon>Laurasiatheria</taxon>
        <taxon>Perissodactyla</taxon>
        <taxon>Rhinocerotidae</taxon>
        <taxon>Diceros</taxon>
    </lineage>
</organism>
<evidence type="ECO:0000256" key="14">
    <source>
        <dbReference type="ARBA" id="ARBA00062963"/>
    </source>
</evidence>
<feature type="region of interest" description="Disordered" evidence="17">
    <location>
        <begin position="75"/>
        <end position="104"/>
    </location>
</feature>
<keyword evidence="8" id="KW-0808">Transferase</keyword>
<evidence type="ECO:0000256" key="9">
    <source>
        <dbReference type="ARBA" id="ARBA00022691"/>
    </source>
</evidence>
<dbReference type="PANTHER" id="PTHR14614">
    <property type="entry name" value="HEPATOCELLULAR CARCINOMA-ASSOCIATED ANTIGEN"/>
    <property type="match status" value="1"/>
</dbReference>
<dbReference type="CDD" id="cd02440">
    <property type="entry name" value="AdoMet_MTases"/>
    <property type="match status" value="1"/>
</dbReference>
<evidence type="ECO:0000313" key="18">
    <source>
        <dbReference type="EMBL" id="KAF5916609.1"/>
    </source>
</evidence>
<evidence type="ECO:0000256" key="1">
    <source>
        <dbReference type="ARBA" id="ARBA00004514"/>
    </source>
</evidence>
<comment type="subunit">
    <text evidence="14">Interacts with GRWD1 and members of the heat shock protein 90 and 70 families; these proteins may possibly be methylation substrates for the enzyme.</text>
</comment>
<evidence type="ECO:0000256" key="17">
    <source>
        <dbReference type="SAM" id="MobiDB-lite"/>
    </source>
</evidence>
<evidence type="ECO:0000256" key="2">
    <source>
        <dbReference type="ARBA" id="ARBA00004604"/>
    </source>
</evidence>
<dbReference type="InterPro" id="IPR029063">
    <property type="entry name" value="SAM-dependent_MTases_sf"/>
</dbReference>
<evidence type="ECO:0000256" key="6">
    <source>
        <dbReference type="ARBA" id="ARBA00022553"/>
    </source>
</evidence>
<dbReference type="InterPro" id="IPR019410">
    <property type="entry name" value="Methyltransf_16"/>
</dbReference>
<proteinExistence type="inferred from homology"/>
<evidence type="ECO:0000256" key="11">
    <source>
        <dbReference type="ARBA" id="ARBA00038126"/>
    </source>
</evidence>
<dbReference type="EC" id="2.1.1.85" evidence="3"/>
<comment type="subcellular location">
    <subcellularLocation>
        <location evidence="1">Cytoplasm</location>
        <location evidence="1">Cytosol</location>
    </subcellularLocation>
    <subcellularLocation>
        <location evidence="2">Nucleus</location>
        <location evidence="2">Nucleolus</location>
    </subcellularLocation>
</comment>
<evidence type="ECO:0000256" key="7">
    <source>
        <dbReference type="ARBA" id="ARBA00022603"/>
    </source>
</evidence>
<evidence type="ECO:0000256" key="15">
    <source>
        <dbReference type="ARBA" id="ARBA00069946"/>
    </source>
</evidence>
<evidence type="ECO:0000256" key="16">
    <source>
        <dbReference type="ARBA" id="ARBA00081507"/>
    </source>
</evidence>
<comment type="caution">
    <text evidence="18">The sequence shown here is derived from an EMBL/GenBank/DDBJ whole genome shotgun (WGS) entry which is preliminary data.</text>
</comment>
<keyword evidence="7" id="KW-0489">Methyltransferase</keyword>
<evidence type="ECO:0000256" key="3">
    <source>
        <dbReference type="ARBA" id="ARBA00012533"/>
    </source>
</evidence>
<comment type="function">
    <text evidence="13">Protein-L-histidine N-tele-methyltransferase that specifically monomethylates RPL3, thereby regulating translation elongation. Histidine methylation of RPL3 regulates translation elongation by slowing ribosome traversal on tyrosine codons: slower elongation provides enough time for proper folding of synthesized proteins and prevents cellular aggregation of tyrosine-rich proteins.</text>
</comment>
<comment type="similarity">
    <text evidence="11">Belongs to the methyltransferase superfamily. METTL18 family.</text>
</comment>
<keyword evidence="19" id="KW-1185">Reference proteome</keyword>
<evidence type="ECO:0000256" key="13">
    <source>
        <dbReference type="ARBA" id="ARBA00057595"/>
    </source>
</evidence>
<keyword evidence="4" id="KW-0488">Methylation</keyword>
<dbReference type="FunFam" id="3.40.50.150:FF:000268">
    <property type="entry name" value="Histidine protein methyltransferase 1 homolog"/>
    <property type="match status" value="1"/>
</dbReference>
<dbReference type="Pfam" id="PF13489">
    <property type="entry name" value="Methyltransf_23"/>
    <property type="match status" value="1"/>
</dbReference>
<evidence type="ECO:0000256" key="4">
    <source>
        <dbReference type="ARBA" id="ARBA00022481"/>
    </source>
</evidence>
<evidence type="ECO:0000256" key="10">
    <source>
        <dbReference type="ARBA" id="ARBA00023242"/>
    </source>
</evidence>
<evidence type="ECO:0000313" key="19">
    <source>
        <dbReference type="Proteomes" id="UP000551758"/>
    </source>
</evidence>
<comment type="catalytic activity">
    <reaction evidence="12">
        <text>L-histidyl-[protein] + S-adenosyl-L-methionine = N(tele)-methyl-L-histidyl-[protein] + S-adenosyl-L-homocysteine + H(+)</text>
        <dbReference type="Rhea" id="RHEA:19369"/>
        <dbReference type="Rhea" id="RHEA-COMP:9745"/>
        <dbReference type="Rhea" id="RHEA-COMP:11600"/>
        <dbReference type="ChEBI" id="CHEBI:15378"/>
        <dbReference type="ChEBI" id="CHEBI:16367"/>
        <dbReference type="ChEBI" id="CHEBI:29979"/>
        <dbReference type="ChEBI" id="CHEBI:57856"/>
        <dbReference type="ChEBI" id="CHEBI:59789"/>
        <dbReference type="EC" id="2.1.1.85"/>
    </reaction>
    <physiologicalReaction direction="left-to-right" evidence="12">
        <dbReference type="Rhea" id="RHEA:19370"/>
    </physiologicalReaction>
</comment>
<dbReference type="PANTHER" id="PTHR14614:SF39">
    <property type="entry name" value="HISTIDINE PROTEIN METHYLTRANSFERASE 1 HOMOLOG"/>
    <property type="match status" value="1"/>
</dbReference>
<dbReference type="GO" id="GO:0005730">
    <property type="term" value="C:nucleolus"/>
    <property type="evidence" value="ECO:0007669"/>
    <property type="project" value="UniProtKB-SubCell"/>
</dbReference>
<sequence>MPGLCALNERMTFQFNFAIEDQLENELTPLRDGALALDSSNESLISGSQKGKHRDKKCSIEQFNLSQDHLWEPKSVGNAAPFQDTDTSLSSANSSSKLEPHEKQPCLRVAKEHAMPKDLKKVLENKVIEMLPGLQHVNISVVKTILLKENFPGENIVSKSFSSHSDLITGVYEGGLKIWECTFDLLAYFTKAKVKFAGKKVLDLGCGSGLLGIIAFKGGAKEIHFQDYNSMVIDEVTLPNVVANSTLEDEENDVNEPDVKRCRKSEVAQELSKCRFFSGEWSEFCKLIVTSEKLFEKYDLILTSETIYNPDYYGTLHQTLRRLLDKNGRVLLASKAHYFGVGGGIHLFQQFVEERNVFETRTLEIIDEGLKRFLIEMTFKSLG</sequence>
<keyword evidence="9" id="KW-0949">S-adenosyl-L-methionine</keyword>
<evidence type="ECO:0000256" key="8">
    <source>
        <dbReference type="ARBA" id="ARBA00022679"/>
    </source>
</evidence>
<dbReference type="GO" id="GO:0005829">
    <property type="term" value="C:cytosol"/>
    <property type="evidence" value="ECO:0007669"/>
    <property type="project" value="UniProtKB-SubCell"/>
</dbReference>
<keyword evidence="6" id="KW-0597">Phosphoprotein</keyword>
<evidence type="ECO:0000256" key="5">
    <source>
        <dbReference type="ARBA" id="ARBA00022490"/>
    </source>
</evidence>
<dbReference type="GO" id="GO:0018064">
    <property type="term" value="F:protein-L-histidine N-tele-methyltransferase activity"/>
    <property type="evidence" value="ECO:0007669"/>
    <property type="project" value="UniProtKB-EC"/>
</dbReference>
<reference evidence="18 19" key="1">
    <citation type="journal article" date="2020" name="Mol. Biol. Evol.">
        <title>Interspecific Gene Flow and the Evolution of Specialization in Black and White Rhinoceros.</title>
        <authorList>
            <person name="Moodley Y."/>
            <person name="Westbury M.V."/>
            <person name="Russo I.M."/>
            <person name="Gopalakrishnan S."/>
            <person name="Rakotoarivelo A."/>
            <person name="Olsen R.A."/>
            <person name="Prost S."/>
            <person name="Tunstall T."/>
            <person name="Ryder O.A."/>
            <person name="Dalen L."/>
            <person name="Bruford M.W."/>
        </authorList>
    </citation>
    <scope>NUCLEOTIDE SEQUENCE [LARGE SCALE GENOMIC DNA]</scope>
    <source>
        <strain evidence="18">SBR-YM</strain>
        <tissue evidence="18">Skin</tissue>
    </source>
</reference>
<gene>
    <name evidence="18" type="ORF">HPG69_005404</name>
</gene>
<evidence type="ECO:0000256" key="12">
    <source>
        <dbReference type="ARBA" id="ARBA00051226"/>
    </source>
</evidence>